<evidence type="ECO:0000313" key="3">
    <source>
        <dbReference type="EMBL" id="KAF1953039.1"/>
    </source>
</evidence>
<evidence type="ECO:0000313" key="4">
    <source>
        <dbReference type="Proteomes" id="UP000800035"/>
    </source>
</evidence>
<feature type="compositionally biased region" description="Polar residues" evidence="1">
    <location>
        <begin position="435"/>
        <end position="449"/>
    </location>
</feature>
<gene>
    <name evidence="3" type="ORF">CC80DRAFT_451452</name>
</gene>
<evidence type="ECO:0000256" key="2">
    <source>
        <dbReference type="SAM" id="Phobius"/>
    </source>
</evidence>
<keyword evidence="2" id="KW-1133">Transmembrane helix</keyword>
<evidence type="ECO:0000256" key="1">
    <source>
        <dbReference type="SAM" id="MobiDB-lite"/>
    </source>
</evidence>
<keyword evidence="4" id="KW-1185">Reference proteome</keyword>
<proteinExistence type="predicted"/>
<feature type="transmembrane region" description="Helical" evidence="2">
    <location>
        <begin position="244"/>
        <end position="263"/>
    </location>
</feature>
<organism evidence="3 4">
    <name type="scientific">Byssothecium circinans</name>
    <dbReference type="NCBI Taxonomy" id="147558"/>
    <lineage>
        <taxon>Eukaryota</taxon>
        <taxon>Fungi</taxon>
        <taxon>Dikarya</taxon>
        <taxon>Ascomycota</taxon>
        <taxon>Pezizomycotina</taxon>
        <taxon>Dothideomycetes</taxon>
        <taxon>Pleosporomycetidae</taxon>
        <taxon>Pleosporales</taxon>
        <taxon>Massarineae</taxon>
        <taxon>Massarinaceae</taxon>
        <taxon>Byssothecium</taxon>
    </lineage>
</organism>
<feature type="transmembrane region" description="Helical" evidence="2">
    <location>
        <begin position="330"/>
        <end position="350"/>
    </location>
</feature>
<accession>A0A6A5TMT5</accession>
<sequence>MTTVNGDNVGDFSNNLASDIGPLLALFGEKMTIQYLSESTTFLDYFIFAMAPIGIITGIVSTIRLCGHASIRAFIGRSQEGEGAVEAELCTSTSRDVCELFTKGGVQRVLGRPSILELVYVDRSSDTTTANTDRSANEVGLFLSRNYFQDRIGSGNQEWKRVTGTAATQSRDDVTKGAAFAPNPNLSLNVGVRNQPSWVFWIIAATGLVLQTGVVVLAGVGVWILGWNLNEAGGSAKNYAPSMYITGTVLLCFGMWCCAALIGQTTDEIRFERIDRRHSAHRSRLLWLQPGPQIIGDQSFDPFAYFEDTKKDPLRVWNSSSKSFPDVFELYTVFTVLITLAGFVMQFIGLRGMKGWVSLAQLGITVIMSLLRGLLRIKRLGRHDNKLRDMPDLVAGHELDWLASNIAPRKPEDKLIWHITGRHEHACESDELSAHSPSASMSNGAVSNSLKDRQKKSAPHKVGKELQSQNYSLGCHLFDVRVRLAHLTGNISFQKLDDVEYQVWEDEYVTVRVKARQVATAICTAAGSLNKEQRDKNVVLSIKASSLNHGDHVSVEDTQTIRITLVPPQAFSTGGWRLDSAQLEAALGLWMWGMISDERLLDHDSDVGSRSKAGRVKAARIMSAGSADADWDAKANIQSEMNLWLGRSAINFREAVLVCNDTRSCGIATLFKSCKADSVSEFTILGLQEEIRMQEDIRRFCGWSHIHGGHDGESDSSSGKNTTSGKTATKKLRIQYSDLAMADASLLDLCAQELFTALMLSLVGFLPLNETKLSEDSGRVRLENDSVNEFVTAFQEAGLGTSSDAMLCVVPALRQKLVPVDSERLILALQKSADGYRQDCEWERAETTLLWACKHFAVPQGQLKTQGASQYFTQALMAAAELYR</sequence>
<dbReference type="EMBL" id="ML977006">
    <property type="protein sequence ID" value="KAF1953039.1"/>
    <property type="molecule type" value="Genomic_DNA"/>
</dbReference>
<name>A0A6A5TMT5_9PLEO</name>
<keyword evidence="2" id="KW-0472">Membrane</keyword>
<keyword evidence="2" id="KW-0812">Transmembrane</keyword>
<dbReference type="OrthoDB" id="194358at2759"/>
<dbReference type="Proteomes" id="UP000800035">
    <property type="component" value="Unassembled WGS sequence"/>
</dbReference>
<feature type="transmembrane region" description="Helical" evidence="2">
    <location>
        <begin position="198"/>
        <end position="224"/>
    </location>
</feature>
<dbReference type="AlphaFoldDB" id="A0A6A5TMT5"/>
<feature type="non-terminal residue" evidence="3">
    <location>
        <position position="884"/>
    </location>
</feature>
<feature type="transmembrane region" description="Helical" evidence="2">
    <location>
        <begin position="45"/>
        <end position="67"/>
    </location>
</feature>
<reference evidence="3" key="1">
    <citation type="journal article" date="2020" name="Stud. Mycol.">
        <title>101 Dothideomycetes genomes: a test case for predicting lifestyles and emergence of pathogens.</title>
        <authorList>
            <person name="Haridas S."/>
            <person name="Albert R."/>
            <person name="Binder M."/>
            <person name="Bloem J."/>
            <person name="Labutti K."/>
            <person name="Salamov A."/>
            <person name="Andreopoulos B."/>
            <person name="Baker S."/>
            <person name="Barry K."/>
            <person name="Bills G."/>
            <person name="Bluhm B."/>
            <person name="Cannon C."/>
            <person name="Castanera R."/>
            <person name="Culley D."/>
            <person name="Daum C."/>
            <person name="Ezra D."/>
            <person name="Gonzalez J."/>
            <person name="Henrissat B."/>
            <person name="Kuo A."/>
            <person name="Liang C."/>
            <person name="Lipzen A."/>
            <person name="Lutzoni F."/>
            <person name="Magnuson J."/>
            <person name="Mondo S."/>
            <person name="Nolan M."/>
            <person name="Ohm R."/>
            <person name="Pangilinan J."/>
            <person name="Park H.-J."/>
            <person name="Ramirez L."/>
            <person name="Alfaro M."/>
            <person name="Sun H."/>
            <person name="Tritt A."/>
            <person name="Yoshinaga Y."/>
            <person name="Zwiers L.-H."/>
            <person name="Turgeon B."/>
            <person name="Goodwin S."/>
            <person name="Spatafora J."/>
            <person name="Crous P."/>
            <person name="Grigoriev I."/>
        </authorList>
    </citation>
    <scope>NUCLEOTIDE SEQUENCE</scope>
    <source>
        <strain evidence="3">CBS 675.92</strain>
    </source>
</reference>
<feature type="region of interest" description="Disordered" evidence="1">
    <location>
        <begin position="428"/>
        <end position="464"/>
    </location>
</feature>
<protein>
    <submittedName>
        <fullName evidence="3">Uncharacterized protein</fullName>
    </submittedName>
</protein>